<evidence type="ECO:0000256" key="1">
    <source>
        <dbReference type="SAM" id="MobiDB-lite"/>
    </source>
</evidence>
<feature type="compositionally biased region" description="Basic and acidic residues" evidence="1">
    <location>
        <begin position="71"/>
        <end position="91"/>
    </location>
</feature>
<dbReference type="InterPro" id="IPR004098">
    <property type="entry name" value="Prp18"/>
</dbReference>
<dbReference type="OrthoDB" id="271881at2759"/>
<dbReference type="Pfam" id="PF08799">
    <property type="entry name" value="PRP4"/>
    <property type="match status" value="1"/>
</dbReference>
<dbReference type="GO" id="GO:0005681">
    <property type="term" value="C:spliceosomal complex"/>
    <property type="evidence" value="ECO:0007669"/>
    <property type="project" value="InterPro"/>
</dbReference>
<dbReference type="Pfam" id="PF14881">
    <property type="entry name" value="Tubulin_3"/>
    <property type="match status" value="1"/>
</dbReference>
<feature type="compositionally biased region" description="Polar residues" evidence="1">
    <location>
        <begin position="7"/>
        <end position="27"/>
    </location>
</feature>
<feature type="region of interest" description="Disordered" evidence="1">
    <location>
        <begin position="1"/>
        <end position="125"/>
    </location>
</feature>
<evidence type="ECO:0000313" key="3">
    <source>
        <dbReference type="EMBL" id="KAF1980363.1"/>
    </source>
</evidence>
<dbReference type="InterPro" id="IPR014906">
    <property type="entry name" value="PRP4-like"/>
</dbReference>
<dbReference type="AlphaFoldDB" id="A0A6A5VRM6"/>
<keyword evidence="4" id="KW-1185">Reference proteome</keyword>
<protein>
    <submittedName>
        <fullName evidence="3">Tubulin nucleotide-binding domain-like protein</fullName>
    </submittedName>
</protein>
<dbReference type="GO" id="GO:0005739">
    <property type="term" value="C:mitochondrion"/>
    <property type="evidence" value="ECO:0007669"/>
    <property type="project" value="UniProtKB-SubCell"/>
</dbReference>
<dbReference type="SUPFAM" id="SSF47938">
    <property type="entry name" value="Functional domain of the splicing factor Prp18"/>
    <property type="match status" value="1"/>
</dbReference>
<dbReference type="InterPro" id="IPR036525">
    <property type="entry name" value="Tubulin/FtsZ_GTPase_sf"/>
</dbReference>
<dbReference type="GO" id="GO:0008380">
    <property type="term" value="P:RNA splicing"/>
    <property type="evidence" value="ECO:0007669"/>
    <property type="project" value="InterPro"/>
</dbReference>
<proteinExistence type="predicted"/>
<dbReference type="Pfam" id="PF02840">
    <property type="entry name" value="Prp18"/>
    <property type="match status" value="1"/>
</dbReference>
<feature type="compositionally biased region" description="Acidic residues" evidence="1">
    <location>
        <begin position="116"/>
        <end position="125"/>
    </location>
</feature>
<gene>
    <name evidence="3" type="ORF">BU23DRAFT_576340</name>
</gene>
<dbReference type="PANTHER" id="PTHR13391">
    <property type="entry name" value="MITOCHONDRIAL DISTRIBUTION REGULATOR MISATO"/>
    <property type="match status" value="1"/>
</dbReference>
<feature type="domain" description="Pre-mRNA processing factor 4 (PRP4)-like" evidence="2">
    <location>
        <begin position="129"/>
        <end position="178"/>
    </location>
</feature>
<accession>A0A6A5VRM6</accession>
<dbReference type="Gene3D" id="3.40.50.1440">
    <property type="entry name" value="Tubulin/FtsZ, GTPase domain"/>
    <property type="match status" value="1"/>
</dbReference>
<evidence type="ECO:0000313" key="4">
    <source>
        <dbReference type="Proteomes" id="UP000800036"/>
    </source>
</evidence>
<reference evidence="3" key="1">
    <citation type="journal article" date="2020" name="Stud. Mycol.">
        <title>101 Dothideomycetes genomes: a test case for predicting lifestyles and emergence of pathogens.</title>
        <authorList>
            <person name="Haridas S."/>
            <person name="Albert R."/>
            <person name="Binder M."/>
            <person name="Bloem J."/>
            <person name="Labutti K."/>
            <person name="Salamov A."/>
            <person name="Andreopoulos B."/>
            <person name="Baker S."/>
            <person name="Barry K."/>
            <person name="Bills G."/>
            <person name="Bluhm B."/>
            <person name="Cannon C."/>
            <person name="Castanera R."/>
            <person name="Culley D."/>
            <person name="Daum C."/>
            <person name="Ezra D."/>
            <person name="Gonzalez J."/>
            <person name="Henrissat B."/>
            <person name="Kuo A."/>
            <person name="Liang C."/>
            <person name="Lipzen A."/>
            <person name="Lutzoni F."/>
            <person name="Magnuson J."/>
            <person name="Mondo S."/>
            <person name="Nolan M."/>
            <person name="Ohm R."/>
            <person name="Pangilinan J."/>
            <person name="Park H.-J."/>
            <person name="Ramirez L."/>
            <person name="Alfaro M."/>
            <person name="Sun H."/>
            <person name="Tritt A."/>
            <person name="Yoshinaga Y."/>
            <person name="Zwiers L.-H."/>
            <person name="Turgeon B."/>
            <person name="Goodwin S."/>
            <person name="Spatafora J."/>
            <person name="Crous P."/>
            <person name="Grigoriev I."/>
        </authorList>
    </citation>
    <scope>NUCLEOTIDE SEQUENCE</scope>
    <source>
        <strain evidence="3">CBS 107.79</strain>
    </source>
</reference>
<dbReference type="InterPro" id="IPR049942">
    <property type="entry name" value="DML1/Misato"/>
</dbReference>
<evidence type="ECO:0000259" key="2">
    <source>
        <dbReference type="SMART" id="SM00500"/>
    </source>
</evidence>
<feature type="compositionally biased region" description="Basic and acidic residues" evidence="1">
    <location>
        <begin position="30"/>
        <end position="64"/>
    </location>
</feature>
<name>A0A6A5VRM6_9PLEO</name>
<dbReference type="PANTHER" id="PTHR13391:SF0">
    <property type="entry name" value="PROTEIN MISATO HOMOLOG 1"/>
    <property type="match status" value="1"/>
</dbReference>
<dbReference type="GO" id="GO:0007005">
    <property type="term" value="P:mitochondrion organization"/>
    <property type="evidence" value="ECO:0007669"/>
    <property type="project" value="InterPro"/>
</dbReference>
<sequence length="802" mass="90364">MDFAKLMSTQINKAKQSAPSADSTSKKFLSRKELEAQREAQYRAEQKAAEKARLEKLAQKRKADEEEAEREAERREKRRKLEGETRRRREEEAEEEERKRRKRLGLPDLPPKKAEGDDEGTPIPEEEDIQDEELVAKLRALDEPVMLFGETHKQRLKRYKKRVGADNLKAILTDGPIPTTLQLVPEKDMKVPTSLPKDKTAREFLFRQLASYFTMVLQEWDATLARRTADVKNSYPGKQAYSAMVQARENLRPLFKKLEQFDLPDSILEPVVEIVHAAQERRYVDANDGYLRLSIGKAAWPIGVTMESYFTYPPEAESPVNHDVHFRAGIAPDGSDTFTPRALIYDLKGAFGGMRKVNALYEAEEDANVDRSGVWPSKPIVHRSTMIPQSPYQTHLDAGLDPPPLTTSTVRYWSDYSRVFYHPRSLIQLSEFDVNDSLMPFENWQIGMELFEKLESDDDMVDRDLRPFVEECDGMQGLQIITGVDDAWGGWASGWLERLRDEYGKLSIWTWGLGDQGGSMKTPREKRLKQIENSSRSLHALAELSSVYIPISNTPIKIPSYLVLDGTSQWHVAALQSLALESMTMSSRLRSAIGGRGTLQGLEETFNSTGKRRIAKLEVSIADPDVLSEKASAEIARAEKAGSTTSHQTSEAGEHLANFDIDTFTKNYRIGASHPSKRDHIFGRAEAVRGEWNLSEGRNPHDRIGEGPTVQRFAAPLLFPLLDSFPSSILDIGSGDAHKIAVHSGLTTSTAVAEQVRAVEQIVRRMHMVGIDEREALCNGLQTMAEEYDEGWDSGSDSDDDD</sequence>
<dbReference type="InterPro" id="IPR029209">
    <property type="entry name" value="DML1/Misato_tubulin"/>
</dbReference>
<dbReference type="SMART" id="SM00500">
    <property type="entry name" value="SFM"/>
    <property type="match status" value="1"/>
</dbReference>
<dbReference type="SUPFAM" id="SSF158230">
    <property type="entry name" value="PRP4-like"/>
    <property type="match status" value="1"/>
</dbReference>
<dbReference type="Gene3D" id="1.20.940.10">
    <property type="entry name" value="Functional domain of the splicing factor Prp18"/>
    <property type="match status" value="1"/>
</dbReference>
<dbReference type="SUPFAM" id="SSF52490">
    <property type="entry name" value="Tubulin nucleotide-binding domain-like"/>
    <property type="match status" value="1"/>
</dbReference>
<dbReference type="Gene3D" id="4.10.280.110">
    <property type="entry name" value="Pre-mRNA processing factor 4 domain"/>
    <property type="match status" value="1"/>
</dbReference>
<dbReference type="InterPro" id="IPR036285">
    <property type="entry name" value="PRP4-like_sf"/>
</dbReference>
<organism evidence="3 4">
    <name type="scientific">Bimuria novae-zelandiae CBS 107.79</name>
    <dbReference type="NCBI Taxonomy" id="1447943"/>
    <lineage>
        <taxon>Eukaryota</taxon>
        <taxon>Fungi</taxon>
        <taxon>Dikarya</taxon>
        <taxon>Ascomycota</taxon>
        <taxon>Pezizomycotina</taxon>
        <taxon>Dothideomycetes</taxon>
        <taxon>Pleosporomycetidae</taxon>
        <taxon>Pleosporales</taxon>
        <taxon>Massarineae</taxon>
        <taxon>Didymosphaeriaceae</taxon>
        <taxon>Bimuria</taxon>
    </lineage>
</organism>
<dbReference type="EMBL" id="ML976656">
    <property type="protein sequence ID" value="KAF1980363.1"/>
    <property type="molecule type" value="Genomic_DNA"/>
</dbReference>
<dbReference type="Proteomes" id="UP000800036">
    <property type="component" value="Unassembled WGS sequence"/>
</dbReference>